<dbReference type="InterPro" id="IPR016163">
    <property type="entry name" value="Ald_DH_C"/>
</dbReference>
<dbReference type="CDD" id="cd07093">
    <property type="entry name" value="ALDH_F8_HMSADH"/>
    <property type="match status" value="1"/>
</dbReference>
<gene>
    <name evidence="8" type="ORF">PSACC_03688</name>
</gene>
<dbReference type="PANTHER" id="PTHR43720:SF2">
    <property type="entry name" value="2-AMINOMUCONIC SEMIALDEHYDE DEHYDROGENASE"/>
    <property type="match status" value="1"/>
</dbReference>
<comment type="caution">
    <text evidence="8">The sequence shown here is derived from an EMBL/GenBank/DDBJ whole genome shotgun (WGS) entry which is preliminary data.</text>
</comment>
<keyword evidence="3" id="KW-0520">NAD</keyword>
<evidence type="ECO:0000313" key="9">
    <source>
        <dbReference type="Proteomes" id="UP000240830"/>
    </source>
</evidence>
<dbReference type="PANTHER" id="PTHR43720">
    <property type="entry name" value="2-AMINOMUCONIC SEMIALDEHYDE DEHYDROGENASE"/>
    <property type="match status" value="1"/>
</dbReference>
<keyword evidence="9" id="KW-1185">Reference proteome</keyword>
<dbReference type="STRING" id="1246581.A0A2H9TFK0"/>
<dbReference type="Pfam" id="PF00171">
    <property type="entry name" value="Aldedh"/>
    <property type="match status" value="1"/>
</dbReference>
<evidence type="ECO:0000259" key="7">
    <source>
        <dbReference type="Pfam" id="PF00171"/>
    </source>
</evidence>
<dbReference type="FunFam" id="3.40.605.10:FF:000007">
    <property type="entry name" value="NAD/NADP-dependent betaine aldehyde dehydrogenase"/>
    <property type="match status" value="1"/>
</dbReference>
<dbReference type="OrthoDB" id="310895at2759"/>
<dbReference type="PROSITE" id="PS00070">
    <property type="entry name" value="ALDEHYDE_DEHYDR_CYS"/>
    <property type="match status" value="1"/>
</dbReference>
<feature type="region of interest" description="Disordered" evidence="6">
    <location>
        <begin position="1"/>
        <end position="23"/>
    </location>
</feature>
<dbReference type="AlphaFoldDB" id="A0A2H9TFK0"/>
<dbReference type="InterPro" id="IPR016161">
    <property type="entry name" value="Ald_DH/histidinol_DH"/>
</dbReference>
<dbReference type="Proteomes" id="UP000240830">
    <property type="component" value="Unassembled WGS sequence"/>
</dbReference>
<dbReference type="Gene3D" id="3.40.605.10">
    <property type="entry name" value="Aldehyde Dehydrogenase, Chain A, domain 1"/>
    <property type="match status" value="1"/>
</dbReference>
<dbReference type="FunFam" id="3.40.309.10:FF:000012">
    <property type="entry name" value="Betaine aldehyde dehydrogenase"/>
    <property type="match status" value="1"/>
</dbReference>
<comment type="similarity">
    <text evidence="1 5">Belongs to the aldehyde dehydrogenase family.</text>
</comment>
<protein>
    <recommendedName>
        <fullName evidence="7">Aldehyde dehydrogenase domain-containing protein</fullName>
    </recommendedName>
</protein>
<feature type="active site" evidence="4">
    <location>
        <position position="180"/>
    </location>
</feature>
<evidence type="ECO:0000313" key="8">
    <source>
        <dbReference type="EMBL" id="PJF16501.1"/>
    </source>
</evidence>
<feature type="compositionally biased region" description="Polar residues" evidence="6">
    <location>
        <begin position="10"/>
        <end position="23"/>
    </location>
</feature>
<name>A0A2H9TFK0_9FUNG</name>
<dbReference type="Gene3D" id="3.40.309.10">
    <property type="entry name" value="Aldehyde Dehydrogenase, Chain A, domain 2"/>
    <property type="match status" value="1"/>
</dbReference>
<sequence>MAGLKLRAPTVQTKAESQDQGKTLKQAQELEIPRCVTNLRYYAGLVVNFHEISTEMEIPGAISHSNVRHEPIGVVGIISPWNLPLYLLTWKIAPALAMGNCIVAKPSELTSLTAYMLLELFSAAGFPPGVMNVVFGYGNTVGQAIVGHSGISAISFTGGTATGRTIAATAASRGKKVSLELGGKNPAIIFEDCDFEAAVNTSVRAGFSNQGEICLCCSRIYVQRSIYEKFLDAFAARVSALKVGDPLDSSSDMGALVSKAHQEKVLSYIDLARGEKAQILCGGSAVSVSGCEGGFFVSPTIITGVSQKSRVIQEEIFGPVVCVMPFDTEEEAVMLANDVEYGLAASVWTSDGKRGQRVARGIKSGVVWINCWMVRDLATPFGGVKSSGYGREGGTYALEFFSDTKSITAIC</sequence>
<evidence type="ECO:0000256" key="3">
    <source>
        <dbReference type="ARBA" id="ARBA00023027"/>
    </source>
</evidence>
<dbReference type="EMBL" id="MTSL01000219">
    <property type="protein sequence ID" value="PJF16501.1"/>
    <property type="molecule type" value="Genomic_DNA"/>
</dbReference>
<proteinExistence type="inferred from homology"/>
<dbReference type="PROSITE" id="PS00687">
    <property type="entry name" value="ALDEHYDE_DEHYDR_GLU"/>
    <property type="match status" value="1"/>
</dbReference>
<evidence type="ECO:0000256" key="5">
    <source>
        <dbReference type="RuleBase" id="RU003345"/>
    </source>
</evidence>
<evidence type="ECO:0000256" key="4">
    <source>
        <dbReference type="PROSITE-ProRule" id="PRU10007"/>
    </source>
</evidence>
<dbReference type="InterPro" id="IPR029510">
    <property type="entry name" value="Ald_DH_CS_GLU"/>
</dbReference>
<evidence type="ECO:0000256" key="6">
    <source>
        <dbReference type="SAM" id="MobiDB-lite"/>
    </source>
</evidence>
<organism evidence="8 9">
    <name type="scientific">Paramicrosporidium saccamoebae</name>
    <dbReference type="NCBI Taxonomy" id="1246581"/>
    <lineage>
        <taxon>Eukaryota</taxon>
        <taxon>Fungi</taxon>
        <taxon>Fungi incertae sedis</taxon>
        <taxon>Cryptomycota</taxon>
        <taxon>Cryptomycota incertae sedis</taxon>
        <taxon>Paramicrosporidium</taxon>
    </lineage>
</organism>
<dbReference type="GO" id="GO:0016620">
    <property type="term" value="F:oxidoreductase activity, acting on the aldehyde or oxo group of donors, NAD or NADP as acceptor"/>
    <property type="evidence" value="ECO:0007669"/>
    <property type="project" value="InterPro"/>
</dbReference>
<evidence type="ECO:0000256" key="2">
    <source>
        <dbReference type="ARBA" id="ARBA00023002"/>
    </source>
</evidence>
<evidence type="ECO:0000256" key="1">
    <source>
        <dbReference type="ARBA" id="ARBA00009986"/>
    </source>
</evidence>
<dbReference type="InterPro" id="IPR016162">
    <property type="entry name" value="Ald_DH_N"/>
</dbReference>
<dbReference type="InterPro" id="IPR016160">
    <property type="entry name" value="Ald_DH_CS_CYS"/>
</dbReference>
<feature type="domain" description="Aldehyde dehydrogenase" evidence="7">
    <location>
        <begin position="14"/>
        <end position="407"/>
    </location>
</feature>
<keyword evidence="2 5" id="KW-0560">Oxidoreductase</keyword>
<dbReference type="SUPFAM" id="SSF53720">
    <property type="entry name" value="ALDH-like"/>
    <property type="match status" value="1"/>
</dbReference>
<dbReference type="InterPro" id="IPR015590">
    <property type="entry name" value="Aldehyde_DH_dom"/>
</dbReference>
<accession>A0A2H9TFK0</accession>
<reference evidence="8 9" key="1">
    <citation type="submission" date="2016-10" db="EMBL/GenBank/DDBJ databases">
        <title>The genome of Paramicrosporidium saccamoebae is the missing link in understanding Cryptomycota and Microsporidia evolution.</title>
        <authorList>
            <person name="Quandt C.A."/>
            <person name="Beaudet D."/>
            <person name="Corsaro D."/>
            <person name="Michel R."/>
            <person name="Corradi N."/>
            <person name="James T."/>
        </authorList>
    </citation>
    <scope>NUCLEOTIDE SEQUENCE [LARGE SCALE GENOMIC DNA]</scope>
    <source>
        <strain evidence="8 9">KSL3</strain>
    </source>
</reference>